<evidence type="ECO:0000256" key="7">
    <source>
        <dbReference type="PIRSR" id="PIRSR006468-1"/>
    </source>
</evidence>
<evidence type="ECO:0000256" key="6">
    <source>
        <dbReference type="ARBA" id="ARBA00022898"/>
    </source>
</evidence>
<dbReference type="PIRSF" id="PIRSF006468">
    <property type="entry name" value="BCAT1"/>
    <property type="match status" value="1"/>
</dbReference>
<keyword evidence="5" id="KW-0808">Transferase</keyword>
<dbReference type="AlphaFoldDB" id="A0A6A6FHF3"/>
<protein>
    <recommendedName>
        <fullName evidence="11">Branched-chain-amino-acid aminotransferase</fullName>
    </recommendedName>
</protein>
<evidence type="ECO:0000256" key="8">
    <source>
        <dbReference type="SAM" id="MobiDB-lite"/>
    </source>
</evidence>
<comment type="cofactor">
    <cofactor evidence="1">
        <name>pyridoxal 5'-phosphate</name>
        <dbReference type="ChEBI" id="CHEBI:597326"/>
    </cofactor>
</comment>
<dbReference type="InterPro" id="IPR005786">
    <property type="entry name" value="B_amino_transII"/>
</dbReference>
<comment type="pathway">
    <text evidence="2">Secondary metabolite biosynthesis.</text>
</comment>
<sequence length="382" mass="41621">MAPTFPPPPVNTIDWDDIGFKVREVNGHIESTYSVKTGEWTTPKFVQDPFLRLHGMAPGLNYGMQCYEGLKASRGPDDKTIGIFRPQANAERMQHSASFVSMPEIPVDLFKKSVHLAVSLNAAYVPPHRTGASMYIRPLLFGSSAQLGLDPPEEYTFLVFVMPTGVYHGVHPVACLILEDFDRAAPEGTGSAKIGGNYAPVLRHSGKAKKEGFGITLHLDSRTRTEVDEFSTSGFIGIHGNPEEGCTIVVPDSKNVIKSVTSNTICEIAKSWGWKVEQRPITYNEIGTFTEIAAAGTAAALVPIKSITMRSKNDTFKYQGGGDEPGPAVVKLLAQLKGIQQGKVKDEFGWVEQVREYKPDEYAHDGATQTNGVNGTTPNELP</sequence>
<evidence type="ECO:0000256" key="1">
    <source>
        <dbReference type="ARBA" id="ARBA00001933"/>
    </source>
</evidence>
<reference evidence="9" key="1">
    <citation type="journal article" date="2020" name="Stud. Mycol.">
        <title>101 Dothideomycetes genomes: a test case for predicting lifestyles and emergence of pathogens.</title>
        <authorList>
            <person name="Haridas S."/>
            <person name="Albert R."/>
            <person name="Binder M."/>
            <person name="Bloem J."/>
            <person name="Labutti K."/>
            <person name="Salamov A."/>
            <person name="Andreopoulos B."/>
            <person name="Baker S."/>
            <person name="Barry K."/>
            <person name="Bills G."/>
            <person name="Bluhm B."/>
            <person name="Cannon C."/>
            <person name="Castanera R."/>
            <person name="Culley D."/>
            <person name="Daum C."/>
            <person name="Ezra D."/>
            <person name="Gonzalez J."/>
            <person name="Henrissat B."/>
            <person name="Kuo A."/>
            <person name="Liang C."/>
            <person name="Lipzen A."/>
            <person name="Lutzoni F."/>
            <person name="Magnuson J."/>
            <person name="Mondo S."/>
            <person name="Nolan M."/>
            <person name="Ohm R."/>
            <person name="Pangilinan J."/>
            <person name="Park H.-J."/>
            <person name="Ramirez L."/>
            <person name="Alfaro M."/>
            <person name="Sun H."/>
            <person name="Tritt A."/>
            <person name="Yoshinaga Y."/>
            <person name="Zwiers L.-H."/>
            <person name="Turgeon B."/>
            <person name="Goodwin S."/>
            <person name="Spatafora J."/>
            <person name="Crous P."/>
            <person name="Grigoriev I."/>
        </authorList>
    </citation>
    <scope>NUCLEOTIDE SEQUENCE</scope>
    <source>
        <strain evidence="9">SCOH1-5</strain>
    </source>
</reference>
<dbReference type="FunFam" id="3.20.10.10:FF:000010">
    <property type="entry name" value="Branched-chain amino acid aminotransferase"/>
    <property type="match status" value="1"/>
</dbReference>
<evidence type="ECO:0000256" key="2">
    <source>
        <dbReference type="ARBA" id="ARBA00005179"/>
    </source>
</evidence>
<gene>
    <name evidence="9" type="ORF">CERZMDRAFT_40515</name>
</gene>
<comment type="similarity">
    <text evidence="3">Belongs to the class-IV pyridoxal-phosphate-dependent aminotransferase family.</text>
</comment>
<dbReference type="EMBL" id="ML992672">
    <property type="protein sequence ID" value="KAF2212907.1"/>
    <property type="molecule type" value="Genomic_DNA"/>
</dbReference>
<dbReference type="PANTHER" id="PTHR42825">
    <property type="entry name" value="AMINO ACID AMINOTRANSFERASE"/>
    <property type="match status" value="1"/>
</dbReference>
<dbReference type="InterPro" id="IPR001544">
    <property type="entry name" value="Aminotrans_IV"/>
</dbReference>
<dbReference type="Gene3D" id="3.30.470.10">
    <property type="match status" value="1"/>
</dbReference>
<dbReference type="SUPFAM" id="SSF56752">
    <property type="entry name" value="D-aminoacid aminotransferase-like PLP-dependent enzymes"/>
    <property type="match status" value="1"/>
</dbReference>
<dbReference type="InterPro" id="IPR043132">
    <property type="entry name" value="BCAT-like_C"/>
</dbReference>
<keyword evidence="4" id="KW-0032">Aminotransferase</keyword>
<accession>A0A6A6FHF3</accession>
<dbReference type="Pfam" id="PF01063">
    <property type="entry name" value="Aminotran_4"/>
    <property type="match status" value="1"/>
</dbReference>
<dbReference type="GO" id="GO:0009081">
    <property type="term" value="P:branched-chain amino acid metabolic process"/>
    <property type="evidence" value="ECO:0007669"/>
    <property type="project" value="InterPro"/>
</dbReference>
<dbReference type="InterPro" id="IPR043131">
    <property type="entry name" value="BCAT-like_N"/>
</dbReference>
<organism evidence="9 10">
    <name type="scientific">Cercospora zeae-maydis SCOH1-5</name>
    <dbReference type="NCBI Taxonomy" id="717836"/>
    <lineage>
        <taxon>Eukaryota</taxon>
        <taxon>Fungi</taxon>
        <taxon>Dikarya</taxon>
        <taxon>Ascomycota</taxon>
        <taxon>Pezizomycotina</taxon>
        <taxon>Dothideomycetes</taxon>
        <taxon>Dothideomycetidae</taxon>
        <taxon>Mycosphaerellales</taxon>
        <taxon>Mycosphaerellaceae</taxon>
        <taxon>Cercospora</taxon>
    </lineage>
</organism>
<name>A0A6A6FHF3_9PEZI</name>
<dbReference type="FunFam" id="3.30.470.10:FF:000004">
    <property type="entry name" value="Branched-chain-amino-acid aminotransferase"/>
    <property type="match status" value="1"/>
</dbReference>
<feature type="modified residue" description="N6-(pyridoxal phosphate)lysine" evidence="7">
    <location>
        <position position="193"/>
    </location>
</feature>
<evidence type="ECO:0000313" key="9">
    <source>
        <dbReference type="EMBL" id="KAF2212907.1"/>
    </source>
</evidence>
<evidence type="ECO:0000256" key="4">
    <source>
        <dbReference type="ARBA" id="ARBA00022576"/>
    </source>
</evidence>
<evidence type="ECO:0000256" key="3">
    <source>
        <dbReference type="ARBA" id="ARBA00009320"/>
    </source>
</evidence>
<keyword evidence="10" id="KW-1185">Reference proteome</keyword>
<evidence type="ECO:0000256" key="5">
    <source>
        <dbReference type="ARBA" id="ARBA00022679"/>
    </source>
</evidence>
<evidence type="ECO:0000313" key="10">
    <source>
        <dbReference type="Proteomes" id="UP000799539"/>
    </source>
</evidence>
<dbReference type="InterPro" id="IPR036038">
    <property type="entry name" value="Aminotransferase-like"/>
</dbReference>
<feature type="compositionally biased region" description="Polar residues" evidence="8">
    <location>
        <begin position="367"/>
        <end position="382"/>
    </location>
</feature>
<dbReference type="PANTHER" id="PTHR42825:SF2">
    <property type="entry name" value="BRANCHED-CHAIN-AMINO-ACID AMINOTRANSFERASE 3, CHLOROPLASTIC-RELATED"/>
    <property type="match status" value="1"/>
</dbReference>
<evidence type="ECO:0008006" key="11">
    <source>
        <dbReference type="Google" id="ProtNLM"/>
    </source>
</evidence>
<dbReference type="Gene3D" id="3.20.10.10">
    <property type="entry name" value="D-amino Acid Aminotransferase, subunit A, domain 2"/>
    <property type="match status" value="1"/>
</dbReference>
<dbReference type="GO" id="GO:0004084">
    <property type="term" value="F:branched-chain-amino-acid transaminase activity"/>
    <property type="evidence" value="ECO:0007669"/>
    <property type="project" value="InterPro"/>
</dbReference>
<dbReference type="Proteomes" id="UP000799539">
    <property type="component" value="Unassembled WGS sequence"/>
</dbReference>
<proteinExistence type="inferred from homology"/>
<feature type="region of interest" description="Disordered" evidence="8">
    <location>
        <begin position="360"/>
        <end position="382"/>
    </location>
</feature>
<dbReference type="OrthoDB" id="409992at2759"/>
<keyword evidence="6" id="KW-0663">Pyridoxal phosphate</keyword>